<dbReference type="Gene3D" id="3.40.50.720">
    <property type="entry name" value="NAD(P)-binding Rossmann-like Domain"/>
    <property type="match status" value="1"/>
</dbReference>
<evidence type="ECO:0000313" key="13">
    <source>
        <dbReference type="Proteomes" id="UP001519294"/>
    </source>
</evidence>
<dbReference type="InterPro" id="IPR041121">
    <property type="entry name" value="SDH_C"/>
</dbReference>
<evidence type="ECO:0000259" key="9">
    <source>
        <dbReference type="Pfam" id="PF01488"/>
    </source>
</evidence>
<dbReference type="GO" id="GO:0004764">
    <property type="term" value="F:shikimate 3-dehydrogenase (NADP+) activity"/>
    <property type="evidence" value="ECO:0007669"/>
    <property type="project" value="UniProtKB-EC"/>
</dbReference>
<keyword evidence="3 8" id="KW-0028">Amino-acid biosynthesis</keyword>
<dbReference type="HAMAP" id="MF_00222">
    <property type="entry name" value="Shikimate_DH_AroE"/>
    <property type="match status" value="1"/>
</dbReference>
<feature type="domain" description="SDH C-terminal" evidence="11">
    <location>
        <begin position="243"/>
        <end position="273"/>
    </location>
</feature>
<protein>
    <recommendedName>
        <fullName evidence="2 8">Shikimate dehydrogenase (NADP(+))</fullName>
        <shortName evidence="8">SDH</shortName>
        <ecNumber evidence="2 8">1.1.1.25</ecNumber>
    </recommendedName>
</protein>
<dbReference type="EMBL" id="JAGIKX010000002">
    <property type="protein sequence ID" value="MBP2256574.1"/>
    <property type="molecule type" value="Genomic_DNA"/>
</dbReference>
<comment type="catalytic activity">
    <reaction evidence="7 8">
        <text>shikimate + NADP(+) = 3-dehydroshikimate + NADPH + H(+)</text>
        <dbReference type="Rhea" id="RHEA:17737"/>
        <dbReference type="ChEBI" id="CHEBI:15378"/>
        <dbReference type="ChEBI" id="CHEBI:16630"/>
        <dbReference type="ChEBI" id="CHEBI:36208"/>
        <dbReference type="ChEBI" id="CHEBI:57783"/>
        <dbReference type="ChEBI" id="CHEBI:58349"/>
        <dbReference type="EC" id="1.1.1.25"/>
    </reaction>
</comment>
<comment type="caution">
    <text evidence="8">Lacks conserved residue(s) required for the propagation of feature annotation.</text>
</comment>
<feature type="domain" description="Shikimate dehydrogenase substrate binding N-terminal" evidence="10">
    <location>
        <begin position="7"/>
        <end position="90"/>
    </location>
</feature>
<dbReference type="EC" id="1.1.1.25" evidence="2 8"/>
<comment type="function">
    <text evidence="8">Involved in the biosynthesis of the chorismate, which leads to the biosynthesis of aromatic amino acids. Catalyzes the reversible NADPH linked reduction of 3-dehydroshikimate (DHSA) to yield shikimate (SA).</text>
</comment>
<feature type="binding site" evidence="8">
    <location>
        <position position="79"/>
    </location>
    <ligand>
        <name>NADP(+)</name>
        <dbReference type="ChEBI" id="CHEBI:58349"/>
    </ligand>
</feature>
<feature type="binding site" evidence="8">
    <location>
        <position position="250"/>
    </location>
    <ligand>
        <name>shikimate</name>
        <dbReference type="ChEBI" id="CHEBI:36208"/>
    </ligand>
</feature>
<feature type="domain" description="Quinate/shikimate 5-dehydrogenase/glutamyl-tRNA reductase" evidence="9">
    <location>
        <begin position="121"/>
        <end position="195"/>
    </location>
</feature>
<evidence type="ECO:0000256" key="2">
    <source>
        <dbReference type="ARBA" id="ARBA00012962"/>
    </source>
</evidence>
<evidence type="ECO:0000259" key="11">
    <source>
        <dbReference type="Pfam" id="PF18317"/>
    </source>
</evidence>
<feature type="binding site" evidence="8">
    <location>
        <position position="88"/>
    </location>
    <ligand>
        <name>shikimate</name>
        <dbReference type="ChEBI" id="CHEBI:36208"/>
    </ligand>
</feature>
<keyword evidence="13" id="KW-1185">Reference proteome</keyword>
<dbReference type="Pfam" id="PF18317">
    <property type="entry name" value="SDH_C"/>
    <property type="match status" value="1"/>
</dbReference>
<feature type="binding site" evidence="8">
    <location>
        <begin position="15"/>
        <end position="17"/>
    </location>
    <ligand>
        <name>shikimate</name>
        <dbReference type="ChEBI" id="CHEBI:36208"/>
    </ligand>
</feature>
<dbReference type="SUPFAM" id="SSF51735">
    <property type="entry name" value="NAD(P)-binding Rossmann-fold domains"/>
    <property type="match status" value="1"/>
</dbReference>
<feature type="binding site" evidence="8">
    <location>
        <position position="220"/>
    </location>
    <ligand>
        <name>NADP(+)</name>
        <dbReference type="ChEBI" id="CHEBI:58349"/>
    </ligand>
</feature>
<sequence length="279" mass="31438">MSFQLGLIGYPIKHSLSPWIHKKFLRASNLEGEYSIIEIDPGLNFADQMEKFKQNRIDGFNVTVPYKQKIISYLDHVDEEAQNIGAVNTVVNRNGKWTGYNTDSIGYVRSLEAKYPEAFTQKSTRILLIGAGGAARGIYYSLVSSGFKQIDIANRTTESAEKIAKHSYVNTNVLTLTSAERRLGRYDIIIQTTSVGMKPNEDRSIISLENLKESSIVSDIIYQPIKTKILSAAESKGASIHFGHTMLLYQAQYAFEIWTNQKMPVNDMDDQLKNILEGR</sequence>
<keyword evidence="4 8" id="KW-0521">NADP</keyword>
<keyword evidence="6 8" id="KW-0057">Aromatic amino acid biosynthesis</keyword>
<evidence type="ECO:0000313" key="12">
    <source>
        <dbReference type="EMBL" id="MBP2256574.1"/>
    </source>
</evidence>
<proteinExistence type="inferred from homology"/>
<accession>A0ABS4S501</accession>
<comment type="similarity">
    <text evidence="8">Belongs to the shikimate dehydrogenase family.</text>
</comment>
<dbReference type="CDD" id="cd01065">
    <property type="entry name" value="NAD_bind_Shikimate_DH"/>
    <property type="match status" value="1"/>
</dbReference>
<dbReference type="InterPro" id="IPR022893">
    <property type="entry name" value="Shikimate_DH_fam"/>
</dbReference>
<evidence type="ECO:0000256" key="7">
    <source>
        <dbReference type="ARBA" id="ARBA00049442"/>
    </source>
</evidence>
<dbReference type="InterPro" id="IPR036291">
    <property type="entry name" value="NAD(P)-bd_dom_sf"/>
</dbReference>
<comment type="subunit">
    <text evidence="8">Homodimer.</text>
</comment>
<evidence type="ECO:0000256" key="6">
    <source>
        <dbReference type="ARBA" id="ARBA00023141"/>
    </source>
</evidence>
<evidence type="ECO:0000256" key="1">
    <source>
        <dbReference type="ARBA" id="ARBA00004871"/>
    </source>
</evidence>
<feature type="binding site" evidence="8">
    <location>
        <begin position="130"/>
        <end position="134"/>
    </location>
    <ligand>
        <name>NADP(+)</name>
        <dbReference type="ChEBI" id="CHEBI:58349"/>
    </ligand>
</feature>
<dbReference type="RefSeq" id="WP_029270368.1">
    <property type="nucleotide sequence ID" value="NZ_JAGIKX010000002.1"/>
</dbReference>
<organism evidence="12 13">
    <name type="scientific">Virgibacillus alimentarius</name>
    <dbReference type="NCBI Taxonomy" id="698769"/>
    <lineage>
        <taxon>Bacteria</taxon>
        <taxon>Bacillati</taxon>
        <taxon>Bacillota</taxon>
        <taxon>Bacilli</taxon>
        <taxon>Bacillales</taxon>
        <taxon>Bacillaceae</taxon>
        <taxon>Virgibacillus</taxon>
    </lineage>
</organism>
<dbReference type="Proteomes" id="UP001519294">
    <property type="component" value="Unassembled WGS sequence"/>
</dbReference>
<keyword evidence="5 8" id="KW-0560">Oxidoreductase</keyword>
<feature type="active site" description="Proton acceptor" evidence="8">
    <location>
        <position position="67"/>
    </location>
</feature>
<feature type="binding site" evidence="8">
    <location>
        <position position="103"/>
    </location>
    <ligand>
        <name>shikimate</name>
        <dbReference type="ChEBI" id="CHEBI:36208"/>
    </ligand>
</feature>
<comment type="pathway">
    <text evidence="1 8">Metabolic intermediate biosynthesis; chorismate biosynthesis; chorismate from D-erythrose 4-phosphate and phosphoenolpyruvate: step 4/7.</text>
</comment>
<dbReference type="Pfam" id="PF01488">
    <property type="entry name" value="Shikimate_DH"/>
    <property type="match status" value="1"/>
</dbReference>
<evidence type="ECO:0000256" key="8">
    <source>
        <dbReference type="HAMAP-Rule" id="MF_00222"/>
    </source>
</evidence>
<comment type="caution">
    <text evidence="12">The sequence shown here is derived from an EMBL/GenBank/DDBJ whole genome shotgun (WGS) entry which is preliminary data.</text>
</comment>
<evidence type="ECO:0000259" key="10">
    <source>
        <dbReference type="Pfam" id="PF08501"/>
    </source>
</evidence>
<dbReference type="PANTHER" id="PTHR21089">
    <property type="entry name" value="SHIKIMATE DEHYDROGENASE"/>
    <property type="match status" value="1"/>
</dbReference>
<gene>
    <name evidence="8" type="primary">aroE</name>
    <name evidence="12" type="ORF">J2Z81_000507</name>
</gene>
<evidence type="ECO:0000256" key="3">
    <source>
        <dbReference type="ARBA" id="ARBA00022605"/>
    </source>
</evidence>
<dbReference type="PANTHER" id="PTHR21089:SF1">
    <property type="entry name" value="BIFUNCTIONAL 3-DEHYDROQUINATE DEHYDRATASE_SHIKIMATE DEHYDROGENASE, CHLOROPLASTIC"/>
    <property type="match status" value="1"/>
</dbReference>
<evidence type="ECO:0000256" key="4">
    <source>
        <dbReference type="ARBA" id="ARBA00022857"/>
    </source>
</evidence>
<feature type="binding site" evidence="8">
    <location>
        <position position="222"/>
    </location>
    <ligand>
        <name>shikimate</name>
        <dbReference type="ChEBI" id="CHEBI:36208"/>
    </ligand>
</feature>
<dbReference type="Pfam" id="PF08501">
    <property type="entry name" value="Shikimate_dh_N"/>
    <property type="match status" value="1"/>
</dbReference>
<dbReference type="NCBIfam" id="TIGR00507">
    <property type="entry name" value="aroE"/>
    <property type="match status" value="1"/>
</dbReference>
<dbReference type="InterPro" id="IPR013708">
    <property type="entry name" value="Shikimate_DH-bd_N"/>
</dbReference>
<name>A0ABS4S501_9BACI</name>
<feature type="binding site" evidence="8">
    <location>
        <position position="63"/>
    </location>
    <ligand>
        <name>shikimate</name>
        <dbReference type="ChEBI" id="CHEBI:36208"/>
    </ligand>
</feature>
<feature type="binding site" evidence="8">
    <location>
        <position position="243"/>
    </location>
    <ligand>
        <name>NADP(+)</name>
        <dbReference type="ChEBI" id="CHEBI:58349"/>
    </ligand>
</feature>
<dbReference type="InterPro" id="IPR006151">
    <property type="entry name" value="Shikm_DH/Glu-tRNA_Rdtase"/>
</dbReference>
<dbReference type="SUPFAM" id="SSF53223">
    <property type="entry name" value="Aminoacid dehydrogenase-like, N-terminal domain"/>
    <property type="match status" value="1"/>
</dbReference>
<reference evidence="12 13" key="1">
    <citation type="submission" date="2021-03" db="EMBL/GenBank/DDBJ databases">
        <title>Genomic Encyclopedia of Type Strains, Phase IV (KMG-IV): sequencing the most valuable type-strain genomes for metagenomic binning, comparative biology and taxonomic classification.</title>
        <authorList>
            <person name="Goeker M."/>
        </authorList>
    </citation>
    <scope>NUCLEOTIDE SEQUENCE [LARGE SCALE GENOMIC DNA]</scope>
    <source>
        <strain evidence="12 13">DSM 25790</strain>
    </source>
</reference>
<dbReference type="InterPro" id="IPR011342">
    <property type="entry name" value="Shikimate_DH"/>
</dbReference>
<dbReference type="InterPro" id="IPR046346">
    <property type="entry name" value="Aminoacid_DH-like_N_sf"/>
</dbReference>
<evidence type="ECO:0000256" key="5">
    <source>
        <dbReference type="ARBA" id="ARBA00023002"/>
    </source>
</evidence>
<dbReference type="Gene3D" id="3.40.50.10860">
    <property type="entry name" value="Leucine Dehydrogenase, chain A, domain 1"/>
    <property type="match status" value="1"/>
</dbReference>